<evidence type="ECO:0000313" key="3">
    <source>
        <dbReference type="RefSeq" id="XP_033572240.1"/>
    </source>
</evidence>
<dbReference type="GeneID" id="54461784"/>
<evidence type="ECO:0000313" key="2">
    <source>
        <dbReference type="Proteomes" id="UP000504636"/>
    </source>
</evidence>
<reference evidence="3" key="2">
    <citation type="submission" date="2020-04" db="EMBL/GenBank/DDBJ databases">
        <authorList>
            <consortium name="NCBI Genome Project"/>
        </authorList>
    </citation>
    <scope>NUCLEOTIDE SEQUENCE</scope>
    <source>
        <strain evidence="3">CBS 304.34</strain>
    </source>
</reference>
<protein>
    <submittedName>
        <fullName evidence="1 3">Uncharacterized protein</fullName>
    </submittedName>
</protein>
<sequence>MSLGPYILAGRGRLCCRSRSMRLHRRPWHGLHGFPPPHAPAPAHRAPLVSRASTLSLSVPDCFLAGAGLPAPSSVRAWRGGAYLLHGTAGGAAGETADSAPSATLRRRWTVLLLRLGMKRRGIRLGTCLNPTVPSFTKPTQSLATPGLCKT</sequence>
<accession>A0A6A6Y8X3</accession>
<reference evidence="1 3" key="1">
    <citation type="journal article" date="2020" name="Stud. Mycol.">
        <title>101 Dothideomycetes genomes: a test case for predicting lifestyles and emergence of pathogens.</title>
        <authorList>
            <person name="Haridas S."/>
            <person name="Albert R."/>
            <person name="Binder M."/>
            <person name="Bloem J."/>
            <person name="Labutti K."/>
            <person name="Salamov A."/>
            <person name="Andreopoulos B."/>
            <person name="Baker S."/>
            <person name="Barry K."/>
            <person name="Bills G."/>
            <person name="Bluhm B."/>
            <person name="Cannon C."/>
            <person name="Castanera R."/>
            <person name="Culley D."/>
            <person name="Daum C."/>
            <person name="Ezra D."/>
            <person name="Gonzalez J."/>
            <person name="Henrissat B."/>
            <person name="Kuo A."/>
            <person name="Liang C."/>
            <person name="Lipzen A."/>
            <person name="Lutzoni F."/>
            <person name="Magnuson J."/>
            <person name="Mondo S."/>
            <person name="Nolan M."/>
            <person name="Ohm R."/>
            <person name="Pangilinan J."/>
            <person name="Park H.-J."/>
            <person name="Ramirez L."/>
            <person name="Alfaro M."/>
            <person name="Sun H."/>
            <person name="Tritt A."/>
            <person name="Yoshinaga Y."/>
            <person name="Zwiers L.-H."/>
            <person name="Turgeon B."/>
            <person name="Goodwin S."/>
            <person name="Spatafora J."/>
            <person name="Crous P."/>
            <person name="Grigoriev I."/>
        </authorList>
    </citation>
    <scope>NUCLEOTIDE SEQUENCE</scope>
    <source>
        <strain evidence="1 3">CBS 304.34</strain>
    </source>
</reference>
<dbReference type="RefSeq" id="XP_033572240.1">
    <property type="nucleotide sequence ID" value="XM_033720891.1"/>
</dbReference>
<dbReference type="Proteomes" id="UP000504636">
    <property type="component" value="Unplaced"/>
</dbReference>
<dbReference type="EMBL" id="MU003710">
    <property type="protein sequence ID" value="KAF2805276.1"/>
    <property type="molecule type" value="Genomic_DNA"/>
</dbReference>
<organism evidence="1">
    <name type="scientific">Mytilinidion resinicola</name>
    <dbReference type="NCBI Taxonomy" id="574789"/>
    <lineage>
        <taxon>Eukaryota</taxon>
        <taxon>Fungi</taxon>
        <taxon>Dikarya</taxon>
        <taxon>Ascomycota</taxon>
        <taxon>Pezizomycotina</taxon>
        <taxon>Dothideomycetes</taxon>
        <taxon>Pleosporomycetidae</taxon>
        <taxon>Mytilinidiales</taxon>
        <taxon>Mytilinidiaceae</taxon>
        <taxon>Mytilinidion</taxon>
    </lineage>
</organism>
<proteinExistence type="predicted"/>
<gene>
    <name evidence="1 3" type="ORF">BDZ99DRAFT_466912</name>
</gene>
<name>A0A6A6Y8X3_9PEZI</name>
<keyword evidence="2" id="KW-1185">Reference proteome</keyword>
<evidence type="ECO:0000313" key="1">
    <source>
        <dbReference type="EMBL" id="KAF2805276.1"/>
    </source>
</evidence>
<dbReference type="AlphaFoldDB" id="A0A6A6Y8X3"/>
<reference evidence="3" key="3">
    <citation type="submission" date="2025-04" db="UniProtKB">
        <authorList>
            <consortium name="RefSeq"/>
        </authorList>
    </citation>
    <scope>IDENTIFICATION</scope>
    <source>
        <strain evidence="3">CBS 304.34</strain>
    </source>
</reference>